<proteinExistence type="predicted"/>
<evidence type="ECO:0000313" key="1">
    <source>
        <dbReference type="EMBL" id="QDS53776.1"/>
    </source>
</evidence>
<name>A0A517JRM0_STAAU</name>
<dbReference type="EMBL" id="CP042056">
    <property type="protein sequence ID" value="QDS53776.1"/>
    <property type="molecule type" value="Genomic_DNA"/>
</dbReference>
<organism evidence="1">
    <name type="scientific">Staphylococcus aureus</name>
    <dbReference type="NCBI Taxonomy" id="1280"/>
    <lineage>
        <taxon>Bacteria</taxon>
        <taxon>Bacillati</taxon>
        <taxon>Bacillota</taxon>
        <taxon>Bacilli</taxon>
        <taxon>Bacillales</taxon>
        <taxon>Staphylococcaceae</taxon>
        <taxon>Staphylococcus</taxon>
    </lineage>
</organism>
<protein>
    <submittedName>
        <fullName evidence="1">Uncharacterized protein</fullName>
    </submittedName>
</protein>
<gene>
    <name evidence="1" type="ORF">FP476_14495</name>
</gene>
<dbReference type="AlphaFoldDB" id="A0A517JRM0"/>
<reference evidence="1" key="1">
    <citation type="submission" date="2019-07" db="EMBL/GenBank/DDBJ databases">
        <title>Comparative genomics of plasmid bearing Staphylococcus aureus strains isolated from various retail meats.</title>
        <authorList>
            <person name="Neyaz L."/>
            <person name="Karki A.B."/>
            <person name="Fakhr M.K."/>
        </authorList>
    </citation>
    <scope>NUCLEOTIDE SEQUENCE</scope>
    <source>
        <strain evidence="1">B1-4A</strain>
        <plasmid evidence="1">pSALNB86</plasmid>
    </source>
</reference>
<geneLocation type="plasmid" evidence="1">
    <name>pSALNB86</name>
</geneLocation>
<sequence length="66" mass="7701">MLYHLLHQCCITKNDTTPTITFYTPMLHHSKNDATNDTTSKNVFLFIKTYIKSYTFSFLTYAICTP</sequence>
<keyword evidence="1" id="KW-0614">Plasmid</keyword>
<accession>A0A517JRM0</accession>